<keyword evidence="2" id="KW-1185">Reference proteome</keyword>
<accession>A0ABP9HKA8</accession>
<proteinExistence type="predicted"/>
<evidence type="ECO:0000313" key="1">
    <source>
        <dbReference type="EMBL" id="GAA4972521.1"/>
    </source>
</evidence>
<organism evidence="1 2">
    <name type="scientific">Kineococcus glutinatus</name>
    <dbReference type="NCBI Taxonomy" id="1070872"/>
    <lineage>
        <taxon>Bacteria</taxon>
        <taxon>Bacillati</taxon>
        <taxon>Actinomycetota</taxon>
        <taxon>Actinomycetes</taxon>
        <taxon>Kineosporiales</taxon>
        <taxon>Kineosporiaceae</taxon>
        <taxon>Kineococcus</taxon>
    </lineage>
</organism>
<evidence type="ECO:0000313" key="2">
    <source>
        <dbReference type="Proteomes" id="UP001501195"/>
    </source>
</evidence>
<dbReference type="Proteomes" id="UP001501195">
    <property type="component" value="Unassembled WGS sequence"/>
</dbReference>
<comment type="caution">
    <text evidence="1">The sequence shown here is derived from an EMBL/GenBank/DDBJ whole genome shotgun (WGS) entry which is preliminary data.</text>
</comment>
<protein>
    <recommendedName>
        <fullName evidence="3">Homeodomain-like domain-containing protein</fullName>
    </recommendedName>
</protein>
<reference evidence="2" key="1">
    <citation type="journal article" date="2019" name="Int. J. Syst. Evol. Microbiol.">
        <title>The Global Catalogue of Microorganisms (GCM) 10K type strain sequencing project: providing services to taxonomists for standard genome sequencing and annotation.</title>
        <authorList>
            <consortium name="The Broad Institute Genomics Platform"/>
            <consortium name="The Broad Institute Genome Sequencing Center for Infectious Disease"/>
            <person name="Wu L."/>
            <person name="Ma J."/>
        </authorList>
    </citation>
    <scope>NUCLEOTIDE SEQUENCE [LARGE SCALE GENOMIC DNA]</scope>
    <source>
        <strain evidence="2">JCM 18126</strain>
    </source>
</reference>
<sequence>MQCLPHPQRPLVQVDIAPAQPERLRHTLANGRMSAADLAAHLGVDAKTVQR</sequence>
<evidence type="ECO:0008006" key="3">
    <source>
        <dbReference type="Google" id="ProtNLM"/>
    </source>
</evidence>
<name>A0ABP9HKA8_9ACTN</name>
<dbReference type="EMBL" id="BAABIL010000165">
    <property type="protein sequence ID" value="GAA4972521.1"/>
    <property type="molecule type" value="Genomic_DNA"/>
</dbReference>
<gene>
    <name evidence="1" type="ORF">GCM10023225_12580</name>
</gene>